<accession>A0A0C2X1U8</accession>
<gene>
    <name evidence="1" type="ORF">M378DRAFT_165334</name>
</gene>
<dbReference type="Proteomes" id="UP000054549">
    <property type="component" value="Unassembled WGS sequence"/>
</dbReference>
<dbReference type="STRING" id="946122.A0A0C2X1U8"/>
<evidence type="ECO:0000313" key="2">
    <source>
        <dbReference type="Proteomes" id="UP000054549"/>
    </source>
</evidence>
<organism evidence="1 2">
    <name type="scientific">Amanita muscaria (strain Koide BX008)</name>
    <dbReference type="NCBI Taxonomy" id="946122"/>
    <lineage>
        <taxon>Eukaryota</taxon>
        <taxon>Fungi</taxon>
        <taxon>Dikarya</taxon>
        <taxon>Basidiomycota</taxon>
        <taxon>Agaricomycotina</taxon>
        <taxon>Agaricomycetes</taxon>
        <taxon>Agaricomycetidae</taxon>
        <taxon>Agaricales</taxon>
        <taxon>Pluteineae</taxon>
        <taxon>Amanitaceae</taxon>
        <taxon>Amanita</taxon>
    </lineage>
</organism>
<dbReference type="OrthoDB" id="2017893at2759"/>
<dbReference type="InParanoid" id="A0A0C2X1U8"/>
<reference evidence="1 2" key="1">
    <citation type="submission" date="2014-04" db="EMBL/GenBank/DDBJ databases">
        <title>Evolutionary Origins and Diversification of the Mycorrhizal Mutualists.</title>
        <authorList>
            <consortium name="DOE Joint Genome Institute"/>
            <consortium name="Mycorrhizal Genomics Consortium"/>
            <person name="Kohler A."/>
            <person name="Kuo A."/>
            <person name="Nagy L.G."/>
            <person name="Floudas D."/>
            <person name="Copeland A."/>
            <person name="Barry K.W."/>
            <person name="Cichocki N."/>
            <person name="Veneault-Fourrey C."/>
            <person name="LaButti K."/>
            <person name="Lindquist E.A."/>
            <person name="Lipzen A."/>
            <person name="Lundell T."/>
            <person name="Morin E."/>
            <person name="Murat C."/>
            <person name="Riley R."/>
            <person name="Ohm R."/>
            <person name="Sun H."/>
            <person name="Tunlid A."/>
            <person name="Henrissat B."/>
            <person name="Grigoriev I.V."/>
            <person name="Hibbett D.S."/>
            <person name="Martin F."/>
        </authorList>
    </citation>
    <scope>NUCLEOTIDE SEQUENCE [LARGE SCALE GENOMIC DNA]</scope>
    <source>
        <strain evidence="1 2">Koide BX008</strain>
    </source>
</reference>
<name>A0A0C2X1U8_AMAMK</name>
<dbReference type="HOGENOM" id="CLU_2941262_0_0_1"/>
<evidence type="ECO:0000313" key="1">
    <source>
        <dbReference type="EMBL" id="KIL62688.1"/>
    </source>
</evidence>
<dbReference type="AlphaFoldDB" id="A0A0C2X1U8"/>
<protein>
    <submittedName>
        <fullName evidence="1">Uncharacterized protein</fullName>
    </submittedName>
</protein>
<keyword evidence="2" id="KW-1185">Reference proteome</keyword>
<sequence length="60" mass="6479">MKSFFGAGEVAGKIVCPNKKCGAKLGNYDWAGGTLVRETICSYCDQGFCINRSKVDEIVV</sequence>
<dbReference type="EMBL" id="KN818267">
    <property type="protein sequence ID" value="KIL62688.1"/>
    <property type="molecule type" value="Genomic_DNA"/>
</dbReference>
<proteinExistence type="predicted"/>